<evidence type="ECO:0000256" key="2">
    <source>
        <dbReference type="SAM" id="MobiDB-lite"/>
    </source>
</evidence>
<organism evidence="5 6">
    <name type="scientific">Paenibacillus dendrobii</name>
    <dbReference type="NCBI Taxonomy" id="2691084"/>
    <lineage>
        <taxon>Bacteria</taxon>
        <taxon>Bacillati</taxon>
        <taxon>Bacillota</taxon>
        <taxon>Bacilli</taxon>
        <taxon>Bacillales</taxon>
        <taxon>Paenibacillaceae</taxon>
        <taxon>Paenibacillus</taxon>
    </lineage>
</organism>
<keyword evidence="6" id="KW-1185">Reference proteome</keyword>
<proteinExistence type="predicted"/>
<dbReference type="Proteomes" id="UP000460318">
    <property type="component" value="Unassembled WGS sequence"/>
</dbReference>
<feature type="compositionally biased region" description="Gly residues" evidence="2">
    <location>
        <begin position="152"/>
        <end position="178"/>
    </location>
</feature>
<protein>
    <submittedName>
        <fullName evidence="5">AMIN domain-containing protein</fullName>
    </submittedName>
</protein>
<dbReference type="Pfam" id="PF01520">
    <property type="entry name" value="Amidase_3"/>
    <property type="match status" value="1"/>
</dbReference>
<dbReference type="InterPro" id="IPR036582">
    <property type="entry name" value="Mao_N_sf"/>
</dbReference>
<dbReference type="Pfam" id="PF11741">
    <property type="entry name" value="AMIN"/>
    <property type="match status" value="1"/>
</dbReference>
<dbReference type="InterPro" id="IPR050695">
    <property type="entry name" value="N-acetylmuramoyl_amidase_3"/>
</dbReference>
<dbReference type="RefSeq" id="WP_160495680.1">
    <property type="nucleotide sequence ID" value="NZ_WUBI01000001.1"/>
</dbReference>
<dbReference type="GO" id="GO:0008745">
    <property type="term" value="F:N-acetylmuramoyl-L-alanine amidase activity"/>
    <property type="evidence" value="ECO:0007669"/>
    <property type="project" value="InterPro"/>
</dbReference>
<dbReference type="InterPro" id="IPR012854">
    <property type="entry name" value="Cu_amine_oxidase-like_N"/>
</dbReference>
<sequence length="486" mass="52128">MKKFGFMAVLLFVFILAFPHNGQAAAGSAKIFLDDKQLSLSGNAKVENVNGNIMIPFRVVGENLGFDVAWEQKTRTVTIKKDSDVIKLVVNQKTADVNGKKVAMNIAPILRTDTVIVPIRFVSEQMGLKVNWDNDKKIVYLYTQELGNGNGEAGTGAGNGGEATPGTGNGSGNTGGNAGSAAAQVNGLSFSDNRLMIATSGQAKVNAFKMSGPDRIVVDLENTGFSNTFSSSNSLDQNSTGSLDISGYPDVSKVRYSLYNDKPSTVRVVIDLNRAKNYTLTNENGLYIINLNTEDTSTPSKPPVGGGGKKIVVIDAGHGAHDPGTTGVTGKKEKDFNLAIVLKVEKLLKQEPNIDVVLTRSDDTFLELKDRVKIANDLKADVFVSIHANSAGSSAASGSETYYQRDASKAFANVMHKYLVQATGLSDRGVRYGNFHVIRETKMPAVLLEVGYLSNKKDEATLFTESVQQRVAQGVVNGIKEYLGVQ</sequence>
<dbReference type="PANTHER" id="PTHR30404:SF0">
    <property type="entry name" value="N-ACETYLMURAMOYL-L-ALANINE AMIDASE AMIC"/>
    <property type="match status" value="1"/>
</dbReference>
<feature type="signal peptide" evidence="3">
    <location>
        <begin position="1"/>
        <end position="24"/>
    </location>
</feature>
<dbReference type="Gene3D" id="2.60.40.3500">
    <property type="match status" value="1"/>
</dbReference>
<keyword evidence="1" id="KW-0378">Hydrolase</keyword>
<comment type="caution">
    <text evidence="5">The sequence shown here is derived from an EMBL/GenBank/DDBJ whole genome shotgun (WGS) entry which is preliminary data.</text>
</comment>
<keyword evidence="3" id="KW-0732">Signal</keyword>
<dbReference type="Gene3D" id="3.30.457.10">
    <property type="entry name" value="Copper amine oxidase-like, N-terminal domain"/>
    <property type="match status" value="1"/>
</dbReference>
<dbReference type="PANTHER" id="PTHR30404">
    <property type="entry name" value="N-ACETYLMURAMOYL-L-ALANINE AMIDASE"/>
    <property type="match status" value="1"/>
</dbReference>
<feature type="domain" description="MurNAc-LAA" evidence="4">
    <location>
        <begin position="372"/>
        <end position="480"/>
    </location>
</feature>
<gene>
    <name evidence="5" type="ORF">GRF59_00230</name>
</gene>
<accession>A0A7X3IDR4</accession>
<name>A0A7X3IDR4_9BACL</name>
<dbReference type="GO" id="GO:0009253">
    <property type="term" value="P:peptidoglycan catabolic process"/>
    <property type="evidence" value="ECO:0007669"/>
    <property type="project" value="InterPro"/>
</dbReference>
<feature type="chain" id="PRO_5030559060" evidence="3">
    <location>
        <begin position="25"/>
        <end position="486"/>
    </location>
</feature>
<dbReference type="InterPro" id="IPR002508">
    <property type="entry name" value="MurNAc-LAA_cat"/>
</dbReference>
<dbReference type="EMBL" id="WUBI01000001">
    <property type="protein sequence ID" value="MWV42042.1"/>
    <property type="molecule type" value="Genomic_DNA"/>
</dbReference>
<dbReference type="InterPro" id="IPR021731">
    <property type="entry name" value="AMIN_dom"/>
</dbReference>
<reference evidence="5 6" key="1">
    <citation type="submission" date="2019-12" db="EMBL/GenBank/DDBJ databases">
        <title>Paenibacillus sp. nov., an endophytic bacterium isolated from the stem of Dendrobium.</title>
        <authorList>
            <person name="Zhao R."/>
        </authorList>
    </citation>
    <scope>NUCLEOTIDE SEQUENCE [LARGE SCALE GENOMIC DNA]</scope>
    <source>
        <strain evidence="5 6">HJL G12</strain>
    </source>
</reference>
<feature type="region of interest" description="Disordered" evidence="2">
    <location>
        <begin position="152"/>
        <end position="179"/>
    </location>
</feature>
<dbReference type="AlphaFoldDB" id="A0A7X3IDR4"/>
<dbReference type="SUPFAM" id="SSF55383">
    <property type="entry name" value="Copper amine oxidase, domain N"/>
    <property type="match status" value="1"/>
</dbReference>
<evidence type="ECO:0000313" key="5">
    <source>
        <dbReference type="EMBL" id="MWV42042.1"/>
    </source>
</evidence>
<dbReference type="Gene3D" id="3.40.630.40">
    <property type="entry name" value="Zn-dependent exopeptidases"/>
    <property type="match status" value="1"/>
</dbReference>
<evidence type="ECO:0000256" key="3">
    <source>
        <dbReference type="SAM" id="SignalP"/>
    </source>
</evidence>
<dbReference type="CDD" id="cd02696">
    <property type="entry name" value="MurNAc-LAA"/>
    <property type="match status" value="1"/>
</dbReference>
<dbReference type="Pfam" id="PF07833">
    <property type="entry name" value="Cu_amine_oxidN1"/>
    <property type="match status" value="1"/>
</dbReference>
<evidence type="ECO:0000259" key="4">
    <source>
        <dbReference type="SMART" id="SM00646"/>
    </source>
</evidence>
<evidence type="ECO:0000256" key="1">
    <source>
        <dbReference type="ARBA" id="ARBA00022801"/>
    </source>
</evidence>
<dbReference type="SMART" id="SM00646">
    <property type="entry name" value="Ami_3"/>
    <property type="match status" value="1"/>
</dbReference>
<dbReference type="SUPFAM" id="SSF53187">
    <property type="entry name" value="Zn-dependent exopeptidases"/>
    <property type="match status" value="1"/>
</dbReference>
<evidence type="ECO:0000313" key="6">
    <source>
        <dbReference type="Proteomes" id="UP000460318"/>
    </source>
</evidence>
<dbReference type="GO" id="GO:0030288">
    <property type="term" value="C:outer membrane-bounded periplasmic space"/>
    <property type="evidence" value="ECO:0007669"/>
    <property type="project" value="TreeGrafter"/>
</dbReference>